<feature type="domain" description="AraC-type arabinose-binding/dimerisation" evidence="2">
    <location>
        <begin position="15"/>
        <end position="56"/>
    </location>
</feature>
<evidence type="ECO:0000259" key="2">
    <source>
        <dbReference type="Pfam" id="PF02311"/>
    </source>
</evidence>
<dbReference type="InterPro" id="IPR037923">
    <property type="entry name" value="HTH-like"/>
</dbReference>
<evidence type="ECO:0000256" key="1">
    <source>
        <dbReference type="ARBA" id="ARBA00023125"/>
    </source>
</evidence>
<accession>A0A419T7A8</accession>
<dbReference type="SUPFAM" id="SSF51215">
    <property type="entry name" value="Regulatory protein AraC"/>
    <property type="match status" value="1"/>
</dbReference>
<name>A0A419T7A8_9FIRM</name>
<dbReference type="InterPro" id="IPR003313">
    <property type="entry name" value="AraC-bd"/>
</dbReference>
<keyword evidence="1" id="KW-0238">DNA-binding</keyword>
<dbReference type="Pfam" id="PF02311">
    <property type="entry name" value="AraC_binding"/>
    <property type="match status" value="1"/>
</dbReference>
<dbReference type="AlphaFoldDB" id="A0A419T7A8"/>
<reference evidence="3 4" key="1">
    <citation type="submission" date="2016-08" db="EMBL/GenBank/DDBJ databases">
        <title>A new outlook on sporulation: Clostridium algidixylanolyticum.</title>
        <authorList>
            <person name="Poppleton D.I."/>
            <person name="Gribaldo S."/>
        </authorList>
    </citation>
    <scope>NUCLEOTIDE SEQUENCE [LARGE SCALE GENOMIC DNA]</scope>
    <source>
        <strain evidence="3 4">SPL73</strain>
    </source>
</reference>
<keyword evidence="4" id="KW-1185">Reference proteome</keyword>
<protein>
    <recommendedName>
        <fullName evidence="2">AraC-type arabinose-binding/dimerisation domain-containing protein</fullName>
    </recommendedName>
</protein>
<proteinExistence type="predicted"/>
<comment type="caution">
    <text evidence="3">The sequence shown here is derived from an EMBL/GenBank/DDBJ whole genome shotgun (WGS) entry which is preliminary data.</text>
</comment>
<sequence length="59" mass="7274">MNHETRIIKYNASIKMEAYHFQGIMQKFPNHFHEYYEIGYIENGKRKLTCKEREYMPSE</sequence>
<dbReference type="GO" id="GO:0003677">
    <property type="term" value="F:DNA binding"/>
    <property type="evidence" value="ECO:0007669"/>
    <property type="project" value="UniProtKB-KW"/>
</dbReference>
<dbReference type="Proteomes" id="UP000284277">
    <property type="component" value="Unassembled WGS sequence"/>
</dbReference>
<evidence type="ECO:0000313" key="3">
    <source>
        <dbReference type="EMBL" id="RKD33325.1"/>
    </source>
</evidence>
<dbReference type="EMBL" id="MCIA01000007">
    <property type="protein sequence ID" value="RKD33325.1"/>
    <property type="molecule type" value="Genomic_DNA"/>
</dbReference>
<evidence type="ECO:0000313" key="4">
    <source>
        <dbReference type="Proteomes" id="UP000284277"/>
    </source>
</evidence>
<dbReference type="GO" id="GO:0006355">
    <property type="term" value="P:regulation of DNA-templated transcription"/>
    <property type="evidence" value="ECO:0007669"/>
    <property type="project" value="InterPro"/>
</dbReference>
<organism evidence="3 4">
    <name type="scientific">Lacrimispora algidixylanolytica</name>
    <dbReference type="NCBI Taxonomy" id="94868"/>
    <lineage>
        <taxon>Bacteria</taxon>
        <taxon>Bacillati</taxon>
        <taxon>Bacillota</taxon>
        <taxon>Clostridia</taxon>
        <taxon>Lachnospirales</taxon>
        <taxon>Lachnospiraceae</taxon>
        <taxon>Lacrimispora</taxon>
    </lineage>
</organism>
<dbReference type="OrthoDB" id="183331at2"/>
<gene>
    <name evidence="3" type="ORF">BET01_14990</name>
</gene>